<feature type="transmembrane region" description="Helical" evidence="8">
    <location>
        <begin position="17"/>
        <end position="41"/>
    </location>
</feature>
<dbReference type="Pfam" id="PF04093">
    <property type="entry name" value="MreD"/>
    <property type="match status" value="1"/>
</dbReference>
<dbReference type="PIRSF" id="PIRSF018472">
    <property type="entry name" value="MreD_proteobac"/>
    <property type="match status" value="1"/>
</dbReference>
<dbReference type="GO" id="GO:0005886">
    <property type="term" value="C:plasma membrane"/>
    <property type="evidence" value="ECO:0007669"/>
    <property type="project" value="UniProtKB-SubCell"/>
</dbReference>
<keyword evidence="6 8" id="KW-1133">Transmembrane helix</keyword>
<dbReference type="Proteomes" id="UP000320225">
    <property type="component" value="Unassembled WGS sequence"/>
</dbReference>
<comment type="similarity">
    <text evidence="2">Belongs to the MreD family.</text>
</comment>
<evidence type="ECO:0000256" key="1">
    <source>
        <dbReference type="ARBA" id="ARBA00004651"/>
    </source>
</evidence>
<evidence type="ECO:0000256" key="6">
    <source>
        <dbReference type="ARBA" id="ARBA00022989"/>
    </source>
</evidence>
<accession>A0A554WHF5</accession>
<sequence>MILPRGQVLLLPANPTFVWGSLAAAALLAIVQGQLAGRLAWLPDWLALALAFWSMHQPRRIGVVTAFVAGLVLDVAHGALLGQHALAYAVLGYGAVALHRRVLWFDQRGQMLHVLPLFALATGLQALVRWLAGDGAPPWPLLLAPLTTTLAWPLATHVLLAPQRRAPDPDETRPL</sequence>
<dbReference type="AlphaFoldDB" id="A0A554WHF5"/>
<evidence type="ECO:0000256" key="2">
    <source>
        <dbReference type="ARBA" id="ARBA00007776"/>
    </source>
</evidence>
<dbReference type="PANTHER" id="PTHR37484">
    <property type="entry name" value="ROD SHAPE-DETERMINING PROTEIN MRED"/>
    <property type="match status" value="1"/>
</dbReference>
<keyword evidence="5" id="KW-0133">Cell shape</keyword>
<dbReference type="InterPro" id="IPR007227">
    <property type="entry name" value="Cell_shape_determining_MreD"/>
</dbReference>
<evidence type="ECO:0000256" key="7">
    <source>
        <dbReference type="ARBA" id="ARBA00023136"/>
    </source>
</evidence>
<evidence type="ECO:0000256" key="8">
    <source>
        <dbReference type="SAM" id="Phobius"/>
    </source>
</evidence>
<keyword evidence="3" id="KW-1003">Cell membrane</keyword>
<feature type="transmembrane region" description="Helical" evidence="8">
    <location>
        <begin position="114"/>
        <end position="132"/>
    </location>
</feature>
<evidence type="ECO:0000256" key="4">
    <source>
        <dbReference type="ARBA" id="ARBA00022692"/>
    </source>
</evidence>
<evidence type="ECO:0000256" key="5">
    <source>
        <dbReference type="ARBA" id="ARBA00022960"/>
    </source>
</evidence>
<gene>
    <name evidence="9" type="ORF">Tsedi_02315</name>
</gene>
<dbReference type="RefSeq" id="WP_143896804.1">
    <property type="nucleotide sequence ID" value="NZ_VJND01000020.1"/>
</dbReference>
<dbReference type="EMBL" id="VJND01000020">
    <property type="protein sequence ID" value="TSE23020.1"/>
    <property type="molecule type" value="Genomic_DNA"/>
</dbReference>
<evidence type="ECO:0000313" key="9">
    <source>
        <dbReference type="EMBL" id="TSE23020.1"/>
    </source>
</evidence>
<dbReference type="OrthoDB" id="5297408at2"/>
<dbReference type="InterPro" id="IPR026034">
    <property type="entry name" value="MreD_proteobac"/>
</dbReference>
<protein>
    <submittedName>
        <fullName evidence="9">Rod shape-determining protein MreD</fullName>
    </submittedName>
</protein>
<dbReference type="PANTHER" id="PTHR37484:SF1">
    <property type="entry name" value="ROD SHAPE-DETERMINING PROTEIN MRED"/>
    <property type="match status" value="1"/>
</dbReference>
<name>A0A554WHF5_9BURK</name>
<feature type="transmembrane region" description="Helical" evidence="8">
    <location>
        <begin position="85"/>
        <end position="102"/>
    </location>
</feature>
<keyword evidence="10" id="KW-1185">Reference proteome</keyword>
<feature type="transmembrane region" description="Helical" evidence="8">
    <location>
        <begin position="61"/>
        <end position="79"/>
    </location>
</feature>
<dbReference type="NCBIfam" id="TIGR03426">
    <property type="entry name" value="shape_MreD"/>
    <property type="match status" value="1"/>
</dbReference>
<evidence type="ECO:0000313" key="10">
    <source>
        <dbReference type="Proteomes" id="UP000320225"/>
    </source>
</evidence>
<organism evidence="9 10">
    <name type="scientific">Tepidimonas sediminis</name>
    <dbReference type="NCBI Taxonomy" id="2588941"/>
    <lineage>
        <taxon>Bacteria</taxon>
        <taxon>Pseudomonadati</taxon>
        <taxon>Pseudomonadota</taxon>
        <taxon>Betaproteobacteria</taxon>
        <taxon>Burkholderiales</taxon>
        <taxon>Tepidimonas</taxon>
    </lineage>
</organism>
<dbReference type="GO" id="GO:0008360">
    <property type="term" value="P:regulation of cell shape"/>
    <property type="evidence" value="ECO:0007669"/>
    <property type="project" value="UniProtKB-KW"/>
</dbReference>
<evidence type="ECO:0000256" key="3">
    <source>
        <dbReference type="ARBA" id="ARBA00022475"/>
    </source>
</evidence>
<comment type="caution">
    <text evidence="9">The sequence shown here is derived from an EMBL/GenBank/DDBJ whole genome shotgun (WGS) entry which is preliminary data.</text>
</comment>
<reference evidence="9 10" key="1">
    <citation type="submission" date="2019-07" db="EMBL/GenBank/DDBJ databases">
        <title>Tepidimonas sediminis YIM 72259 draft genome.</title>
        <authorList>
            <person name="Da Costa M.S."/>
            <person name="Froufe H.J.C."/>
            <person name="Egas C."/>
            <person name="Albuquerque L."/>
        </authorList>
    </citation>
    <scope>NUCLEOTIDE SEQUENCE [LARGE SCALE GENOMIC DNA]</scope>
    <source>
        <strain evidence="9 10">YIM 72259</strain>
    </source>
</reference>
<comment type="subcellular location">
    <subcellularLocation>
        <location evidence="1">Cell membrane</location>
        <topology evidence="1">Multi-pass membrane protein</topology>
    </subcellularLocation>
</comment>
<keyword evidence="7 8" id="KW-0472">Membrane</keyword>
<feature type="transmembrane region" description="Helical" evidence="8">
    <location>
        <begin position="138"/>
        <end position="160"/>
    </location>
</feature>
<proteinExistence type="inferred from homology"/>
<keyword evidence="4 8" id="KW-0812">Transmembrane</keyword>